<dbReference type="PANTHER" id="PTHR33055:SF15">
    <property type="entry name" value="TRANSPOSASE-RELATED"/>
    <property type="match status" value="1"/>
</dbReference>
<dbReference type="RefSeq" id="WP_268046248.1">
    <property type="nucleotide sequence ID" value="NZ_CP104064.1"/>
</dbReference>
<evidence type="ECO:0000313" key="3">
    <source>
        <dbReference type="EMBL" id="WAH38662.1"/>
    </source>
</evidence>
<organism evidence="3 4">
    <name type="scientific">Alicyclobacillus dauci</name>
    <dbReference type="NCBI Taxonomy" id="1475485"/>
    <lineage>
        <taxon>Bacteria</taxon>
        <taxon>Bacillati</taxon>
        <taxon>Bacillota</taxon>
        <taxon>Bacilli</taxon>
        <taxon>Bacillales</taxon>
        <taxon>Alicyclobacillaceae</taxon>
        <taxon>Alicyclobacillus</taxon>
    </lineage>
</organism>
<evidence type="ECO:0000313" key="4">
    <source>
        <dbReference type="Proteomes" id="UP001164803"/>
    </source>
</evidence>
<dbReference type="InterPro" id="IPR047650">
    <property type="entry name" value="Transpos_IS110"/>
</dbReference>
<evidence type="ECO:0000259" key="1">
    <source>
        <dbReference type="Pfam" id="PF01548"/>
    </source>
</evidence>
<gene>
    <name evidence="3" type="ORF">NZD86_09350</name>
</gene>
<dbReference type="InterPro" id="IPR003346">
    <property type="entry name" value="Transposase_20"/>
</dbReference>
<accession>A0ABY6Z7U7</accession>
<proteinExistence type="predicted"/>
<dbReference type="InterPro" id="IPR002525">
    <property type="entry name" value="Transp_IS110-like_N"/>
</dbReference>
<sequence length="415" mass="47335">MPSPLFVGIDVSSEANVVCCLTRDDEKRPVSRFTVTNNRPGILEFQERITKLAKQLQSEEILFGLEHTGCFSTHAAMYLQRHLDFGVPRKVYVFNLSLIREFKKSHFLSAPKNDRVDAWFIAAKLRTGLLPHPFTWSEPLMALQRLTRTRYHLMQDLTRESNFLMTNLFLKFSDYTITGPFRRNKLSATSLAVMEEFESAEEIAEMSLDRLIDFLVEHGKNRFENPEAVAQALQKAARSSYRLPQSMSDSVNLAMASSIRMIRTAQEQLKALRKGIEDHLATIPQTLDSIPGIGPIFASGNVAELDVSQFKSHTEAAKHAGLAWTVHQSGKFTANRTRLIHSGNRYLKYYMVEAANSVRVHDPVFAEYYAKKKAEPKEFAEGRALALTARKLMRVVFYLLKTNRLYTPEVIRQRA</sequence>
<feature type="domain" description="Transposase IS110-like N-terminal" evidence="1">
    <location>
        <begin position="7"/>
        <end position="166"/>
    </location>
</feature>
<dbReference type="Pfam" id="PF02371">
    <property type="entry name" value="Transposase_20"/>
    <property type="match status" value="1"/>
</dbReference>
<dbReference type="PANTHER" id="PTHR33055">
    <property type="entry name" value="TRANSPOSASE FOR INSERTION SEQUENCE ELEMENT IS1111A"/>
    <property type="match status" value="1"/>
</dbReference>
<dbReference type="NCBIfam" id="NF033542">
    <property type="entry name" value="transpos_IS110"/>
    <property type="match status" value="1"/>
</dbReference>
<evidence type="ECO:0000259" key="2">
    <source>
        <dbReference type="Pfam" id="PF02371"/>
    </source>
</evidence>
<dbReference type="Proteomes" id="UP001164803">
    <property type="component" value="Chromosome"/>
</dbReference>
<name>A0ABY6Z7U7_9BACL</name>
<protein>
    <submittedName>
        <fullName evidence="3">IS110 family transposase</fullName>
    </submittedName>
</protein>
<feature type="domain" description="Transposase IS116/IS110/IS902 C-terminal" evidence="2">
    <location>
        <begin position="285"/>
        <end position="370"/>
    </location>
</feature>
<reference evidence="3" key="1">
    <citation type="submission" date="2022-08" db="EMBL/GenBank/DDBJ databases">
        <title>Alicyclobacillus dauci DSM2870, complete genome.</title>
        <authorList>
            <person name="Wang Q."/>
            <person name="Cai R."/>
            <person name="Wang Z."/>
        </authorList>
    </citation>
    <scope>NUCLEOTIDE SEQUENCE</scope>
    <source>
        <strain evidence="3">DSM 28700</strain>
    </source>
</reference>
<dbReference type="EMBL" id="CP104064">
    <property type="protein sequence ID" value="WAH38662.1"/>
    <property type="molecule type" value="Genomic_DNA"/>
</dbReference>
<dbReference type="Pfam" id="PF01548">
    <property type="entry name" value="DEDD_Tnp_IS110"/>
    <property type="match status" value="1"/>
</dbReference>
<keyword evidence="4" id="KW-1185">Reference proteome</keyword>